<reference evidence="3" key="1">
    <citation type="submission" date="2021-03" db="EMBL/GenBank/DDBJ databases">
        <authorList>
            <consortium name="Genoscope - CEA"/>
            <person name="William W."/>
        </authorList>
    </citation>
    <scope>NUCLEOTIDE SEQUENCE</scope>
    <source>
        <strain evidence="3">Doubled-haploid Pahang</strain>
    </source>
</reference>
<feature type="region of interest" description="Disordered" evidence="1">
    <location>
        <begin position="68"/>
        <end position="120"/>
    </location>
</feature>
<dbReference type="EnsemblPlants" id="Ma04_t15280.1">
    <property type="protein sequence ID" value="Ma04_p15280.1"/>
    <property type="gene ID" value="Ma04_g15280"/>
</dbReference>
<evidence type="ECO:0000256" key="2">
    <source>
        <dbReference type="SAM" id="Phobius"/>
    </source>
</evidence>
<keyword evidence="2" id="KW-1133">Transmembrane helix</keyword>
<dbReference type="EMBL" id="HG996469">
    <property type="protein sequence ID" value="CAG1842247.1"/>
    <property type="molecule type" value="Genomic_DNA"/>
</dbReference>
<keyword evidence="5" id="KW-1185">Reference proteome</keyword>
<dbReference type="PANTHER" id="PTHR33130:SF33">
    <property type="entry name" value="PUTATIVE (DUF1639)-RELATED"/>
    <property type="match status" value="1"/>
</dbReference>
<dbReference type="FunCoup" id="A0A804IQ04">
    <property type="interactions" value="672"/>
</dbReference>
<dbReference type="Gramene" id="Ma04_t15280.1">
    <property type="protein sequence ID" value="Ma04_p15280.1"/>
    <property type="gene ID" value="Ma04_g15280"/>
</dbReference>
<dbReference type="Proteomes" id="UP000012960">
    <property type="component" value="Unplaced"/>
</dbReference>
<organism evidence="4 5">
    <name type="scientific">Musa acuminata subsp. malaccensis</name>
    <name type="common">Wild banana</name>
    <name type="synonym">Musa malaccensis</name>
    <dbReference type="NCBI Taxonomy" id="214687"/>
    <lineage>
        <taxon>Eukaryota</taxon>
        <taxon>Viridiplantae</taxon>
        <taxon>Streptophyta</taxon>
        <taxon>Embryophyta</taxon>
        <taxon>Tracheophyta</taxon>
        <taxon>Spermatophyta</taxon>
        <taxon>Magnoliopsida</taxon>
        <taxon>Liliopsida</taxon>
        <taxon>Zingiberales</taxon>
        <taxon>Musaceae</taxon>
        <taxon>Musa</taxon>
    </lineage>
</organism>
<evidence type="ECO:0000313" key="3">
    <source>
        <dbReference type="EMBL" id="CAG1842247.1"/>
    </source>
</evidence>
<proteinExistence type="predicted"/>
<dbReference type="OrthoDB" id="773137at2759"/>
<evidence type="ECO:0000313" key="5">
    <source>
        <dbReference type="Proteomes" id="UP000012960"/>
    </source>
</evidence>
<feature type="compositionally biased region" description="Low complexity" evidence="1">
    <location>
        <begin position="247"/>
        <end position="260"/>
    </location>
</feature>
<dbReference type="PANTHER" id="PTHR33130">
    <property type="entry name" value="PUTATIVE (DUF1639)-RELATED"/>
    <property type="match status" value="1"/>
</dbReference>
<name>A0A804IQ04_MUSAM</name>
<dbReference type="InParanoid" id="A0A804IQ04"/>
<reference evidence="4" key="2">
    <citation type="submission" date="2021-05" db="UniProtKB">
        <authorList>
            <consortium name="EnsemblPlants"/>
        </authorList>
    </citation>
    <scope>IDENTIFICATION</scope>
    <source>
        <strain evidence="4">subsp. malaccensis</strain>
    </source>
</reference>
<protein>
    <submittedName>
        <fullName evidence="3">(wild Malaysian banana) hypothetical protein</fullName>
    </submittedName>
</protein>
<dbReference type="InterPro" id="IPR012438">
    <property type="entry name" value="DUF1639"/>
</dbReference>
<sequence>MCCNYFLKESIDASIDLSEKEPTLLLSTDLQSTDLYLVSFSLWTIVVFFSCYLWELYQRVSSPDVLPLGNGKKHSLRTSKEDDADEAGRIANHSPSEAKSSRSRSASRSANPSPTRDHHLPHISYQAQSDAGPLLTSGSLFPFTSAGPATVENHQHIDGVGHGGGGDVLLRWGHKKRSRGPRTEGRAAAAAAAAMPPPCGPYSKVGYLRPSTPVRAATASLANRRAVEERSGGAPRSEKRLPQDPPAKANLDAEAGGAAATEKPSLDRFMWPRIYVSLSRKEKEDDFLAMKGTKLPQRPKKRAKNIDRSLQYCFPGMWLSDLTRGRYEVKEKMRVRKKQRGLKGIMESDSE</sequence>
<evidence type="ECO:0000313" key="4">
    <source>
        <dbReference type="EnsemblPlants" id="Ma04_p15280.1"/>
    </source>
</evidence>
<feature type="transmembrane region" description="Helical" evidence="2">
    <location>
        <begin position="35"/>
        <end position="54"/>
    </location>
</feature>
<feature type="region of interest" description="Disordered" evidence="1">
    <location>
        <begin position="218"/>
        <end position="262"/>
    </location>
</feature>
<gene>
    <name evidence="3" type="ORF">GSMUA_120420.1</name>
</gene>
<evidence type="ECO:0000256" key="1">
    <source>
        <dbReference type="SAM" id="MobiDB-lite"/>
    </source>
</evidence>
<dbReference type="Pfam" id="PF07797">
    <property type="entry name" value="DUF1639"/>
    <property type="match status" value="1"/>
</dbReference>
<dbReference type="AlphaFoldDB" id="A0A804IQ04"/>
<accession>A0A804IQ04</accession>
<keyword evidence="2" id="KW-0812">Transmembrane</keyword>
<keyword evidence="2" id="KW-0472">Membrane</keyword>
<feature type="compositionally biased region" description="Low complexity" evidence="1">
    <location>
        <begin position="94"/>
        <end position="114"/>
    </location>
</feature>
<feature type="compositionally biased region" description="Basic and acidic residues" evidence="1">
    <location>
        <begin position="225"/>
        <end position="242"/>
    </location>
</feature>